<feature type="region of interest" description="Disordered" evidence="1">
    <location>
        <begin position="334"/>
        <end position="379"/>
    </location>
</feature>
<evidence type="ECO:0000313" key="2">
    <source>
        <dbReference type="EMBL" id="KAK8029730.1"/>
    </source>
</evidence>
<dbReference type="Proteomes" id="UP001444661">
    <property type="component" value="Unassembled WGS sequence"/>
</dbReference>
<evidence type="ECO:0000313" key="3">
    <source>
        <dbReference type="Proteomes" id="UP001444661"/>
    </source>
</evidence>
<organism evidence="2 3">
    <name type="scientific">Apiospora rasikravindrae</name>
    <dbReference type="NCBI Taxonomy" id="990691"/>
    <lineage>
        <taxon>Eukaryota</taxon>
        <taxon>Fungi</taxon>
        <taxon>Dikarya</taxon>
        <taxon>Ascomycota</taxon>
        <taxon>Pezizomycotina</taxon>
        <taxon>Sordariomycetes</taxon>
        <taxon>Xylariomycetidae</taxon>
        <taxon>Amphisphaeriales</taxon>
        <taxon>Apiosporaceae</taxon>
        <taxon>Apiospora</taxon>
    </lineage>
</organism>
<proteinExistence type="predicted"/>
<comment type="caution">
    <text evidence="2">The sequence shown here is derived from an EMBL/GenBank/DDBJ whole genome shotgun (WGS) entry which is preliminary data.</text>
</comment>
<gene>
    <name evidence="2" type="ORF">PG993_011021</name>
</gene>
<feature type="compositionally biased region" description="Basic residues" evidence="1">
    <location>
        <begin position="358"/>
        <end position="379"/>
    </location>
</feature>
<feature type="compositionally biased region" description="Low complexity" evidence="1">
    <location>
        <begin position="334"/>
        <end position="346"/>
    </location>
</feature>
<name>A0ABR1SE87_9PEZI</name>
<dbReference type="EMBL" id="JAQQWK010000010">
    <property type="protein sequence ID" value="KAK8029730.1"/>
    <property type="molecule type" value="Genomic_DNA"/>
</dbReference>
<evidence type="ECO:0000256" key="1">
    <source>
        <dbReference type="SAM" id="MobiDB-lite"/>
    </source>
</evidence>
<sequence>MGHISSAPELKPEVNLASVNREAREVVECHHKDFQTLSIKPRVTGRSGVVSVDIGNDMFYLINLKHSIQAMIAPLQQNPQIGQNLRHLALPLFEIARWPDKATQDRFDTSLQPTGTPWLLPGLPAALAALPTLQTLCLVVDRLFSVPFGIAHRRIPRRIPNLVGTRTELRALAKSQPRDAYGFSDYDAFVVYGGGGGDNKRKLGYEWPIEIRPVRPPGPERDAPHPRQQPPLFSFPRCRVDVRLVVDLDSNANARGGGERLRIPDEKTAGYTTGGYDRYFARDSAVLDWYADVSGHARGIRGYEEVSADGKVVQIGGIDDTDFVIPGDAATDLDQLSSGSSMGSDSDSQDELLEKEEKKKRPMIGSKKALKGKIKATGK</sequence>
<reference evidence="2 3" key="1">
    <citation type="submission" date="2023-01" db="EMBL/GenBank/DDBJ databases">
        <title>Analysis of 21 Apiospora genomes using comparative genomics revels a genus with tremendous synthesis potential of carbohydrate active enzymes and secondary metabolites.</title>
        <authorList>
            <person name="Sorensen T."/>
        </authorList>
    </citation>
    <scope>NUCLEOTIDE SEQUENCE [LARGE SCALE GENOMIC DNA]</scope>
    <source>
        <strain evidence="2 3">CBS 33761</strain>
    </source>
</reference>
<protein>
    <submittedName>
        <fullName evidence="2">Uncharacterized protein</fullName>
    </submittedName>
</protein>
<keyword evidence="3" id="KW-1185">Reference proteome</keyword>
<accession>A0ABR1SE87</accession>